<evidence type="ECO:0000313" key="2">
    <source>
        <dbReference type="Proteomes" id="UP000287352"/>
    </source>
</evidence>
<dbReference type="SFLD" id="SFLDS00003">
    <property type="entry name" value="Haloacid_Dehalogenase"/>
    <property type="match status" value="1"/>
</dbReference>
<dbReference type="NCBIfam" id="TIGR01509">
    <property type="entry name" value="HAD-SF-IA-v3"/>
    <property type="match status" value="1"/>
</dbReference>
<dbReference type="OrthoDB" id="9797743at2"/>
<dbReference type="InterPro" id="IPR006439">
    <property type="entry name" value="HAD-SF_hydro_IA"/>
</dbReference>
<name>A0A402A319_9CHLR</name>
<dbReference type="SUPFAM" id="SSF56784">
    <property type="entry name" value="HAD-like"/>
    <property type="match status" value="1"/>
</dbReference>
<evidence type="ECO:0000313" key="1">
    <source>
        <dbReference type="EMBL" id="GCE13534.1"/>
    </source>
</evidence>
<dbReference type="InterPro" id="IPR036412">
    <property type="entry name" value="HAD-like_sf"/>
</dbReference>
<accession>A0A402A319</accession>
<gene>
    <name evidence="1" type="primary">yhcW</name>
    <name evidence="1" type="ORF">KTT_33930</name>
</gene>
<dbReference type="InterPro" id="IPR023198">
    <property type="entry name" value="PGP-like_dom2"/>
</dbReference>
<dbReference type="PANTHER" id="PTHR18901">
    <property type="entry name" value="2-DEOXYGLUCOSE-6-PHOSPHATE PHOSPHATASE 2"/>
    <property type="match status" value="1"/>
</dbReference>
<protein>
    <recommendedName>
        <fullName evidence="3">Haloacid dehalogenase</fullName>
    </recommendedName>
</protein>
<dbReference type="Pfam" id="PF13419">
    <property type="entry name" value="HAD_2"/>
    <property type="match status" value="1"/>
</dbReference>
<dbReference type="InterPro" id="IPR023214">
    <property type="entry name" value="HAD_sf"/>
</dbReference>
<dbReference type="PRINTS" id="PR00413">
    <property type="entry name" value="HADHALOGNASE"/>
</dbReference>
<dbReference type="SFLD" id="SFLDG01129">
    <property type="entry name" value="C1.5:_HAD__Beta-PGM__Phosphata"/>
    <property type="match status" value="1"/>
</dbReference>
<dbReference type="InterPro" id="IPR041492">
    <property type="entry name" value="HAD_2"/>
</dbReference>
<dbReference type="Gene3D" id="1.10.150.240">
    <property type="entry name" value="Putative phosphatase, domain 2"/>
    <property type="match status" value="1"/>
</dbReference>
<keyword evidence="2" id="KW-1185">Reference proteome</keyword>
<organism evidence="1 2">
    <name type="scientific">Tengunoibacter tsumagoiensis</name>
    <dbReference type="NCBI Taxonomy" id="2014871"/>
    <lineage>
        <taxon>Bacteria</taxon>
        <taxon>Bacillati</taxon>
        <taxon>Chloroflexota</taxon>
        <taxon>Ktedonobacteria</taxon>
        <taxon>Ktedonobacterales</taxon>
        <taxon>Dictyobacteraceae</taxon>
        <taxon>Tengunoibacter</taxon>
    </lineage>
</organism>
<dbReference type="PANTHER" id="PTHR18901:SF38">
    <property type="entry name" value="PSEUDOURIDINE-5'-PHOSPHATASE"/>
    <property type="match status" value="1"/>
</dbReference>
<evidence type="ECO:0008006" key="3">
    <source>
        <dbReference type="Google" id="ProtNLM"/>
    </source>
</evidence>
<comment type="caution">
    <text evidence="1">The sequence shown here is derived from an EMBL/GenBank/DDBJ whole genome shotgun (WGS) entry which is preliminary data.</text>
</comment>
<dbReference type="SFLD" id="SFLDG01135">
    <property type="entry name" value="C1.5.6:_HAD__Beta-PGM__Phospha"/>
    <property type="match status" value="1"/>
</dbReference>
<reference evidence="2" key="1">
    <citation type="submission" date="2018-12" db="EMBL/GenBank/DDBJ databases">
        <title>Tengunoibacter tsumagoiensis gen. nov., sp. nov., Dictyobacter kobayashii sp. nov., D. alpinus sp. nov., and D. joshuensis sp. nov. and description of Dictyobacteraceae fam. nov. within the order Ktedonobacterales isolated from Tengu-no-mugimeshi.</title>
        <authorList>
            <person name="Wang C.M."/>
            <person name="Zheng Y."/>
            <person name="Sakai Y."/>
            <person name="Toyoda A."/>
            <person name="Minakuchi Y."/>
            <person name="Abe K."/>
            <person name="Yokota A."/>
            <person name="Yabe S."/>
        </authorList>
    </citation>
    <scope>NUCLEOTIDE SEQUENCE [LARGE SCALE GENOMIC DNA]</scope>
    <source>
        <strain evidence="2">Uno3</strain>
    </source>
</reference>
<dbReference type="Proteomes" id="UP000287352">
    <property type="component" value="Unassembled WGS sequence"/>
</dbReference>
<dbReference type="AlphaFoldDB" id="A0A402A319"/>
<sequence length="226" mass="25334">MIRGLIFDFDGLILDTEASEFQSWQEVYREYGHELPQDQWVQCIGGEQEIHFEPYSYLESLTGSALPKEELRVRRRQRHLDLIELCSALPGVEQYLLDAQRLGLKLAVASNSSRDWVTGHLSRLKLLDYFELLACGNEVAQRKPQPDVYLAALNGLGIESAEGIAFEDSPHGITAARSAGLFCVTIPNPLTATLKLDHANLRLSSLEELALAELLPQVEAFHQAIY</sequence>
<proteinExistence type="predicted"/>
<dbReference type="EMBL" id="BIFR01000001">
    <property type="protein sequence ID" value="GCE13534.1"/>
    <property type="molecule type" value="Genomic_DNA"/>
</dbReference>
<dbReference type="Gene3D" id="3.40.50.1000">
    <property type="entry name" value="HAD superfamily/HAD-like"/>
    <property type="match status" value="1"/>
</dbReference>